<dbReference type="SUPFAM" id="SSF50729">
    <property type="entry name" value="PH domain-like"/>
    <property type="match status" value="1"/>
</dbReference>
<protein>
    <recommendedName>
        <fullName evidence="21">Calcium-dependent secretion activator</fullName>
    </recommendedName>
</protein>
<dbReference type="InterPro" id="IPR019184">
    <property type="entry name" value="Uncharacterised_TM-17"/>
</dbReference>
<evidence type="ECO:0000259" key="17">
    <source>
        <dbReference type="PROSITE" id="PS51258"/>
    </source>
</evidence>
<feature type="transmembrane region" description="Helical" evidence="15">
    <location>
        <begin position="1552"/>
        <end position="1573"/>
    </location>
</feature>
<feature type="compositionally biased region" description="Basic and acidic residues" evidence="14">
    <location>
        <begin position="208"/>
        <end position="218"/>
    </location>
</feature>
<dbReference type="SMART" id="SM01145">
    <property type="entry name" value="DUF1041"/>
    <property type="match status" value="1"/>
</dbReference>
<evidence type="ECO:0000256" key="3">
    <source>
        <dbReference type="ARBA" id="ARBA00022448"/>
    </source>
</evidence>
<gene>
    <name evidence="18" type="ORF">GPM918_LOCUS14720</name>
    <name evidence="19" type="ORF">SRO942_LOCUS14720</name>
</gene>
<keyword evidence="9" id="KW-0770">Synapse</keyword>
<dbReference type="InterPro" id="IPR014770">
    <property type="entry name" value="Munc13_1"/>
</dbReference>
<dbReference type="GO" id="GO:0016079">
    <property type="term" value="P:synaptic vesicle exocytosis"/>
    <property type="evidence" value="ECO:0007669"/>
    <property type="project" value="InterPro"/>
</dbReference>
<dbReference type="Pfam" id="PF06292">
    <property type="entry name" value="MUN"/>
    <property type="match status" value="1"/>
</dbReference>
<dbReference type="InterPro" id="IPR011993">
    <property type="entry name" value="PH-like_dom_sf"/>
</dbReference>
<feature type="compositionally biased region" description="Polar residues" evidence="14">
    <location>
        <begin position="55"/>
        <end position="79"/>
    </location>
</feature>
<evidence type="ECO:0000313" key="18">
    <source>
        <dbReference type="EMBL" id="CAF1019883.1"/>
    </source>
</evidence>
<dbReference type="Pfam" id="PF09799">
    <property type="entry name" value="Transmemb_17"/>
    <property type="match status" value="1"/>
</dbReference>
<comment type="subcellular location">
    <subcellularLocation>
        <location evidence="2">Cytoplasmic vesicle membrane</location>
    </subcellularLocation>
    <subcellularLocation>
        <location evidence="1">Membrane</location>
        <topology evidence="1">Multi-pass membrane protein</topology>
    </subcellularLocation>
    <subcellularLocation>
        <location evidence="13">Synapse</location>
    </subcellularLocation>
</comment>
<keyword evidence="12" id="KW-0968">Cytoplasmic vesicle</keyword>
<dbReference type="GO" id="GO:0098793">
    <property type="term" value="C:presynapse"/>
    <property type="evidence" value="ECO:0007669"/>
    <property type="project" value="GOC"/>
</dbReference>
<keyword evidence="8 15" id="KW-1133">Transmembrane helix</keyword>
<dbReference type="Gene3D" id="2.60.40.150">
    <property type="entry name" value="C2 domain"/>
    <property type="match status" value="1"/>
</dbReference>
<dbReference type="EMBL" id="CAJNOQ010003590">
    <property type="protein sequence ID" value="CAF1019883.1"/>
    <property type="molecule type" value="Genomic_DNA"/>
</dbReference>
<dbReference type="PROSITE" id="PS51258">
    <property type="entry name" value="MHD1"/>
    <property type="match status" value="1"/>
</dbReference>
<comment type="caution">
    <text evidence="18">The sequence shown here is derived from an EMBL/GenBank/DDBJ whole genome shotgun (WGS) entry which is preliminary data.</text>
</comment>
<evidence type="ECO:0000256" key="15">
    <source>
        <dbReference type="SAM" id="Phobius"/>
    </source>
</evidence>
<dbReference type="GO" id="GO:0008289">
    <property type="term" value="F:lipid binding"/>
    <property type="evidence" value="ECO:0007669"/>
    <property type="project" value="UniProtKB-KW"/>
</dbReference>
<dbReference type="GO" id="GO:1990504">
    <property type="term" value="P:dense core granule exocytosis"/>
    <property type="evidence" value="ECO:0007669"/>
    <property type="project" value="InterPro"/>
</dbReference>
<feature type="region of interest" description="Disordered" evidence="14">
    <location>
        <begin position="117"/>
        <end position="218"/>
    </location>
</feature>
<keyword evidence="20" id="KW-1185">Reference proteome</keyword>
<evidence type="ECO:0000259" key="16">
    <source>
        <dbReference type="PROSITE" id="PS50003"/>
    </source>
</evidence>
<feature type="domain" description="PH" evidence="16">
    <location>
        <begin position="670"/>
        <end position="775"/>
    </location>
</feature>
<feature type="compositionally biased region" description="Polar residues" evidence="14">
    <location>
        <begin position="33"/>
        <end position="45"/>
    </location>
</feature>
<evidence type="ECO:0000256" key="13">
    <source>
        <dbReference type="ARBA" id="ARBA00034103"/>
    </source>
</evidence>
<accession>A0A814ICG7</accession>
<dbReference type="EMBL" id="CAJOBC010003590">
    <property type="protein sequence ID" value="CAF3791317.1"/>
    <property type="molecule type" value="Genomic_DNA"/>
</dbReference>
<evidence type="ECO:0000256" key="8">
    <source>
        <dbReference type="ARBA" id="ARBA00022989"/>
    </source>
</evidence>
<proteinExistence type="predicted"/>
<feature type="region of interest" description="Disordered" evidence="14">
    <location>
        <begin position="1"/>
        <end position="79"/>
    </location>
</feature>
<dbReference type="PANTHER" id="PTHR12166">
    <property type="entry name" value="CALCIUM-DEPENDENT SECRETION ACTIVATOR"/>
    <property type="match status" value="1"/>
</dbReference>
<dbReference type="Proteomes" id="UP000663829">
    <property type="component" value="Unassembled WGS sequence"/>
</dbReference>
<feature type="transmembrane region" description="Helical" evidence="15">
    <location>
        <begin position="1522"/>
        <end position="1546"/>
    </location>
</feature>
<dbReference type="Gene3D" id="1.10.357.50">
    <property type="match status" value="1"/>
</dbReference>
<evidence type="ECO:0000256" key="14">
    <source>
        <dbReference type="SAM" id="MobiDB-lite"/>
    </source>
</evidence>
<evidence type="ECO:0008006" key="21">
    <source>
        <dbReference type="Google" id="ProtNLM"/>
    </source>
</evidence>
<evidence type="ECO:0000256" key="11">
    <source>
        <dbReference type="ARBA" id="ARBA00023136"/>
    </source>
</evidence>
<feature type="compositionally biased region" description="Polar residues" evidence="14">
    <location>
        <begin position="160"/>
        <end position="177"/>
    </location>
</feature>
<evidence type="ECO:0000256" key="7">
    <source>
        <dbReference type="ARBA" id="ARBA00022837"/>
    </source>
</evidence>
<dbReference type="CDD" id="cd01234">
    <property type="entry name" value="PH_CADPS"/>
    <property type="match status" value="1"/>
</dbReference>
<name>A0A814ICG7_9BILA</name>
<feature type="transmembrane region" description="Helical" evidence="15">
    <location>
        <begin position="1445"/>
        <end position="1465"/>
    </location>
</feature>
<keyword evidence="6" id="KW-0479">Metal-binding</keyword>
<dbReference type="Gene3D" id="2.30.29.30">
    <property type="entry name" value="Pleckstrin-homology domain (PH domain)/Phosphotyrosine-binding domain (PTB)"/>
    <property type="match status" value="1"/>
</dbReference>
<dbReference type="GO" id="GO:0030659">
    <property type="term" value="C:cytoplasmic vesicle membrane"/>
    <property type="evidence" value="ECO:0007669"/>
    <property type="project" value="UniProtKB-SubCell"/>
</dbReference>
<sequence>MLRNSSSDEDDGPTATVSSTIPGRAPLSPVVHQRNQPVLTGNQSGKGIIPPITVDYNSPSPNTLSRTSNNVPNSFTQPLTRDVYNTPIIQRTSPNPSLSGQESPLLSNKFHQPQLTQSLQQPQTYDGPLTSAYDTTSLKSDDSSLSDHQQQHISSLSSTRHQSTDSSTKYRVQQLQPSNNLSNATSTTTTSSGIPLDRVPSPSPSLISEREREENEKLERELEQKRKRIQIYVFICRCVSCPFNSKQSSDMARKNLKITQQQYTYIKERFQAFLNGKTHIEADEAFNNAVRSYHEVFLKSDRVLRMVQSGGCCSDDFREVFKTNIEKRVRSLPDIDSLKISKDTVVTLWMNKFDAIYRGQDQDLDGVNRRLSKTNYNSSSAELIMSKEQLYDMFQNILNIKKFEHQMIYNSAQLDNNDEQAATIRRELDGRMKQAESLQRQRGLMPRFVHKEMDSLYVDELKKTINDLMSNLESLPVRGGEQKPLRSKRGVHGRNGSAGSSANANAGGGGGSSSSNAHPSSNKSLLVDGGDSEAEPGLSKLAFVLNFNINITVKEVKGLKSVPSNRVVYCTMNVEGGETYRTEHAEACKPVWESLAEFPTNQILPVVKVKLYMENSSILHLEDNKLGKATLQIDPTFNKTNWWADMVKNKSTAADDLKVKLDVRMEKPQNLKMCGWCYARGKNVWKSWKKRYYALVQVSQYCFATCSYREKKSEPTEMMPLEGYTVDYAEPDQGLIMDDAKYFFKAVREGDVVTFATNEENERHGWVQALYRATGQSHKPTPPTTKQQQASGQVINKDVADSDRSKKLGFDEYIQSDPCKFDHHDLFKFLQTSTLDFRLNDPYCSLGWLSPGQSYVLEEYCARYGVRHCLRHLYYLSDLLDRAEQNFMIDPQLLHYSYVYCASHVSGNRLVKDEMNIKLIEEANFDFCCRPDSNIATTISMEEKDRFNEIKERLRQFLEQQVTNFRFAFPFGRPDGALKATLSLLERVLAKDISTPISREEIRHFIGKCLENAAYINYTKVSEHAKIEETVYNSDDSPRKKIDDLIHLAELCIELLQQDEEHYNEAFKQYQDLLIEHEEIFWSLFAVDMEHVIDQQPVESWDSFPLFQLLNDYLRNHETLGNGRFHQQLRDTFAPLVVRYVDLMESCIAQSIHKGFEKENWKSRTRGCATSEDMLWKLDALQCFIRDLHWPDEIFGEHLEKRLKQMASDMIEACAKRVCRHFEVWIKKGGLMGGTGTDYLLPSECCVMINVILDCKSQALKLCALNSGDLHQYHTKIDEYLEKILSEMSKSLILKLIAVMDSVLKKLSRYDEGSFFAPILSLTKPVNEVGQAYVAFVNTNLEQLRQKISDELFTLNLFEEWYRQQMHLVWTWLGERTEISLHPYQLACLVLFVKKTHGNFELQGVQEKDLNSTTYNGIIQRLHILLLIERNCVVVHCTSMITDDVSISVLCVLIMTAVMCVCVMLRRPPKLPQSINDRLNRFANTMFTPTKYDSQPPTHNYLDSHQRLEVDYASSLPFQILIYFNLCFFLCWLFSHIFILPVLTIAGNSQHVILMVFAFIFKAIIEVVRLYLGYSGNLGEQMPELTAFCLLTVIFQVPLTLFLLLYQVIATLNIFMALILAIEVLYLTFLVLEAIFGFAAVRIMVTAQSSRFHYLQFEELSSANETTA</sequence>
<evidence type="ECO:0000256" key="2">
    <source>
        <dbReference type="ARBA" id="ARBA00004156"/>
    </source>
</evidence>
<dbReference type="InterPro" id="IPR010439">
    <property type="entry name" value="MUN_dom"/>
</dbReference>
<evidence type="ECO:0000256" key="9">
    <source>
        <dbReference type="ARBA" id="ARBA00023018"/>
    </source>
</evidence>
<dbReference type="Pfam" id="PF25341">
    <property type="entry name" value="C2_CAPS"/>
    <property type="match status" value="1"/>
</dbReference>
<feature type="transmembrane region" description="Helical" evidence="15">
    <location>
        <begin position="1615"/>
        <end position="1641"/>
    </location>
</feature>
<keyword evidence="4" id="KW-0268">Exocytosis</keyword>
<evidence type="ECO:0000256" key="1">
    <source>
        <dbReference type="ARBA" id="ARBA00004141"/>
    </source>
</evidence>
<reference evidence="18" key="1">
    <citation type="submission" date="2021-02" db="EMBL/GenBank/DDBJ databases">
        <authorList>
            <person name="Nowell W R."/>
        </authorList>
    </citation>
    <scope>NUCLEOTIDE SEQUENCE</scope>
</reference>
<evidence type="ECO:0000256" key="6">
    <source>
        <dbReference type="ARBA" id="ARBA00022723"/>
    </source>
</evidence>
<dbReference type="InterPro" id="IPR057457">
    <property type="entry name" value="CAPS_C2"/>
</dbReference>
<dbReference type="InterPro" id="IPR035892">
    <property type="entry name" value="C2_domain_sf"/>
</dbReference>
<dbReference type="Proteomes" id="UP000681722">
    <property type="component" value="Unassembled WGS sequence"/>
</dbReference>
<evidence type="ECO:0000256" key="4">
    <source>
        <dbReference type="ARBA" id="ARBA00022483"/>
    </source>
</evidence>
<dbReference type="SMART" id="SM00233">
    <property type="entry name" value="PH"/>
    <property type="match status" value="1"/>
</dbReference>
<evidence type="ECO:0000256" key="12">
    <source>
        <dbReference type="ARBA" id="ARBA00023329"/>
    </source>
</evidence>
<keyword evidence="7" id="KW-0106">Calcium</keyword>
<evidence type="ECO:0000256" key="5">
    <source>
        <dbReference type="ARBA" id="ARBA00022692"/>
    </source>
</evidence>
<evidence type="ECO:0000313" key="20">
    <source>
        <dbReference type="Proteomes" id="UP000663829"/>
    </source>
</evidence>
<dbReference type="PANTHER" id="PTHR12166:SF8">
    <property type="entry name" value="CALCIUM-DEPENDENT SECRETION ACTIVATOR"/>
    <property type="match status" value="1"/>
</dbReference>
<feature type="region of interest" description="Disordered" evidence="14">
    <location>
        <begin position="475"/>
        <end position="529"/>
    </location>
</feature>
<feature type="compositionally biased region" description="Low complexity" evidence="14">
    <location>
        <begin position="178"/>
        <end position="192"/>
    </location>
</feature>
<keyword evidence="10" id="KW-0446">Lipid-binding</keyword>
<dbReference type="InterPro" id="IPR033227">
    <property type="entry name" value="CAPS"/>
</dbReference>
<dbReference type="Pfam" id="PF00169">
    <property type="entry name" value="PH"/>
    <property type="match status" value="1"/>
</dbReference>
<keyword evidence="5 15" id="KW-0812">Transmembrane</keyword>
<evidence type="ECO:0000256" key="10">
    <source>
        <dbReference type="ARBA" id="ARBA00023121"/>
    </source>
</evidence>
<feature type="domain" description="MHD1" evidence="17">
    <location>
        <begin position="1087"/>
        <end position="1218"/>
    </location>
</feature>
<feature type="compositionally biased region" description="Low complexity" evidence="14">
    <location>
        <begin position="495"/>
        <end position="505"/>
    </location>
</feature>
<keyword evidence="3" id="KW-0813">Transport</keyword>
<dbReference type="GO" id="GO:0046872">
    <property type="term" value="F:metal ion binding"/>
    <property type="evidence" value="ECO:0007669"/>
    <property type="project" value="UniProtKB-KW"/>
</dbReference>
<dbReference type="OrthoDB" id="10063282at2759"/>
<dbReference type="PROSITE" id="PS50003">
    <property type="entry name" value="PH_DOMAIN"/>
    <property type="match status" value="1"/>
</dbReference>
<dbReference type="InterPro" id="IPR001849">
    <property type="entry name" value="PH_domain"/>
</dbReference>
<feature type="transmembrane region" description="Helical" evidence="15">
    <location>
        <begin position="1585"/>
        <end position="1609"/>
    </location>
</feature>
<keyword evidence="11 15" id="KW-0472">Membrane</keyword>
<dbReference type="SUPFAM" id="SSF49562">
    <property type="entry name" value="C2 domain (Calcium/lipid-binding domain, CaLB)"/>
    <property type="match status" value="1"/>
</dbReference>
<evidence type="ECO:0000313" key="19">
    <source>
        <dbReference type="EMBL" id="CAF3791317.1"/>
    </source>
</evidence>
<organism evidence="18 20">
    <name type="scientific">Didymodactylos carnosus</name>
    <dbReference type="NCBI Taxonomy" id="1234261"/>
    <lineage>
        <taxon>Eukaryota</taxon>
        <taxon>Metazoa</taxon>
        <taxon>Spiralia</taxon>
        <taxon>Gnathifera</taxon>
        <taxon>Rotifera</taxon>
        <taxon>Eurotatoria</taxon>
        <taxon>Bdelloidea</taxon>
        <taxon>Philodinida</taxon>
        <taxon>Philodinidae</taxon>
        <taxon>Didymodactylos</taxon>
    </lineage>
</organism>
<feature type="compositionally biased region" description="Low complexity" evidence="14">
    <location>
        <begin position="146"/>
        <end position="159"/>
    </location>
</feature>